<dbReference type="AlphaFoldDB" id="A0A833WJA1"/>
<evidence type="ECO:0000313" key="4">
    <source>
        <dbReference type="Proteomes" id="UP000602510"/>
    </source>
</evidence>
<keyword evidence="1" id="KW-0472">Membrane</keyword>
<dbReference type="InterPro" id="IPR050879">
    <property type="entry name" value="Acyltransferase_3"/>
</dbReference>
<dbReference type="PANTHER" id="PTHR23028">
    <property type="entry name" value="ACETYLTRANSFERASE"/>
    <property type="match status" value="1"/>
</dbReference>
<feature type="transmembrane region" description="Helical" evidence="1">
    <location>
        <begin position="77"/>
        <end position="99"/>
    </location>
</feature>
<reference evidence="3" key="1">
    <citation type="submission" date="2020-04" db="EMBL/GenBank/DDBJ databases">
        <title>Hybrid Assembly of Korean Phytophthora infestans isolates.</title>
        <authorList>
            <person name="Prokchorchik M."/>
            <person name="Lee Y."/>
            <person name="Seo J."/>
            <person name="Cho J.-H."/>
            <person name="Park Y.-E."/>
            <person name="Jang D.-C."/>
            <person name="Im J.-S."/>
            <person name="Choi J.-G."/>
            <person name="Park H.-J."/>
            <person name="Lee G.-B."/>
            <person name="Lee Y.-G."/>
            <person name="Hong S.-Y."/>
            <person name="Cho K."/>
            <person name="Sohn K.H."/>
        </authorList>
    </citation>
    <scope>NUCLEOTIDE SEQUENCE</scope>
    <source>
        <strain evidence="3">KR_1_A1</strain>
    </source>
</reference>
<proteinExistence type="predicted"/>
<feature type="transmembrane region" description="Helical" evidence="1">
    <location>
        <begin position="177"/>
        <end position="198"/>
    </location>
</feature>
<protein>
    <submittedName>
        <fullName evidence="3">Acyltransferase family</fullName>
    </submittedName>
</protein>
<dbReference type="Proteomes" id="UP000602510">
    <property type="component" value="Unassembled WGS sequence"/>
</dbReference>
<name>A0A833WJA1_PHYIN</name>
<keyword evidence="3" id="KW-0808">Transferase</keyword>
<dbReference type="GO" id="GO:0016020">
    <property type="term" value="C:membrane"/>
    <property type="evidence" value="ECO:0007669"/>
    <property type="project" value="TreeGrafter"/>
</dbReference>
<feature type="transmembrane region" description="Helical" evidence="1">
    <location>
        <begin position="128"/>
        <end position="145"/>
    </location>
</feature>
<keyword evidence="3" id="KW-0012">Acyltransferase</keyword>
<dbReference type="GO" id="GO:0000271">
    <property type="term" value="P:polysaccharide biosynthetic process"/>
    <property type="evidence" value="ECO:0007669"/>
    <property type="project" value="TreeGrafter"/>
</dbReference>
<feature type="transmembrane region" description="Helical" evidence="1">
    <location>
        <begin position="205"/>
        <end position="224"/>
    </location>
</feature>
<dbReference type="PANTHER" id="PTHR23028:SF53">
    <property type="entry name" value="ACYL_TRANSF_3 DOMAIN-CONTAINING PROTEIN"/>
    <property type="match status" value="1"/>
</dbReference>
<gene>
    <name evidence="3" type="ORF">GN244_ATG04856</name>
</gene>
<evidence type="ECO:0000256" key="1">
    <source>
        <dbReference type="SAM" id="Phobius"/>
    </source>
</evidence>
<evidence type="ECO:0000313" key="3">
    <source>
        <dbReference type="EMBL" id="KAF4042937.1"/>
    </source>
</evidence>
<feature type="domain" description="Acyltransferase 3" evidence="2">
    <location>
        <begin position="52"/>
        <end position="384"/>
    </location>
</feature>
<comment type="caution">
    <text evidence="3">The sequence shown here is derived from an EMBL/GenBank/DDBJ whole genome shotgun (WGS) entry which is preliminary data.</text>
</comment>
<feature type="transmembrane region" description="Helical" evidence="1">
    <location>
        <begin position="367"/>
        <end position="386"/>
    </location>
</feature>
<keyword evidence="1" id="KW-1133">Transmembrane helix</keyword>
<dbReference type="GO" id="GO:0016747">
    <property type="term" value="F:acyltransferase activity, transferring groups other than amino-acyl groups"/>
    <property type="evidence" value="ECO:0007669"/>
    <property type="project" value="InterPro"/>
</dbReference>
<feature type="transmembrane region" description="Helical" evidence="1">
    <location>
        <begin position="267"/>
        <end position="292"/>
    </location>
</feature>
<feature type="transmembrane region" description="Helical" evidence="1">
    <location>
        <begin position="236"/>
        <end position="255"/>
    </location>
</feature>
<organism evidence="3 4">
    <name type="scientific">Phytophthora infestans</name>
    <name type="common">Potato late blight agent</name>
    <name type="synonym">Botrytis infestans</name>
    <dbReference type="NCBI Taxonomy" id="4787"/>
    <lineage>
        <taxon>Eukaryota</taxon>
        <taxon>Sar</taxon>
        <taxon>Stramenopiles</taxon>
        <taxon>Oomycota</taxon>
        <taxon>Peronosporomycetes</taxon>
        <taxon>Peronosporales</taxon>
        <taxon>Peronosporaceae</taxon>
        <taxon>Phytophthora</taxon>
    </lineage>
</organism>
<dbReference type="EMBL" id="WSZM01000095">
    <property type="protein sequence ID" value="KAF4042937.1"/>
    <property type="molecule type" value="Genomic_DNA"/>
</dbReference>
<feature type="transmembrane region" description="Helical" evidence="1">
    <location>
        <begin position="335"/>
        <end position="355"/>
    </location>
</feature>
<sequence length="409" mass="46676">MIRPGGSTNVAVGDSVAIAVQGVPRHTMDVQHDVALNMEKTSEAAAAPSRILFLDGVRGLAALLVVTQHSHEYMQDLNLGACAVDAFFVLSSFLLTMLFMKKSMKLLAHGATYRKWTFTLADYFSKRFFRIYPLFALVATVLWMLPHDVKRGLFRVEKPESFDLYRVLTFDFDQRFFVFWTLPLAISYYLFIPVFVLAVLKLRSYWWIPFSSAYCWVMYEGWYTFRWSHMGLAPHFPTFLAGSLAAVIFVKLDMWMKMNSVQLRPPLIYAIRTFECTALALLLSLSFQGLFFNWIHANIAPQTAGFPFISVLLTVIFVIEILLPSSLSTFLKTMLFDTAVMSFSIYLLHGLVIYTDAISEQPSYYDRIFSTFGLTVLVATVSYSLVEYPSQLLAQHVTRELARREVLGL</sequence>
<accession>A0A833WJA1</accession>
<evidence type="ECO:0000259" key="2">
    <source>
        <dbReference type="Pfam" id="PF01757"/>
    </source>
</evidence>
<keyword evidence="1" id="KW-0812">Transmembrane</keyword>
<dbReference type="Pfam" id="PF01757">
    <property type="entry name" value="Acyl_transf_3"/>
    <property type="match status" value="1"/>
</dbReference>
<feature type="transmembrane region" description="Helical" evidence="1">
    <location>
        <begin position="304"/>
        <end position="323"/>
    </location>
</feature>
<keyword evidence="4" id="KW-1185">Reference proteome</keyword>
<dbReference type="InterPro" id="IPR002656">
    <property type="entry name" value="Acyl_transf_3_dom"/>
</dbReference>